<dbReference type="AlphaFoldDB" id="A0A0G1CPB8"/>
<evidence type="ECO:0000259" key="5">
    <source>
        <dbReference type="Pfam" id="PF01370"/>
    </source>
</evidence>
<dbReference type="GO" id="GO:0070403">
    <property type="term" value="F:NAD+ binding"/>
    <property type="evidence" value="ECO:0007669"/>
    <property type="project" value="InterPro"/>
</dbReference>
<dbReference type="GO" id="GO:0033320">
    <property type="term" value="P:UDP-D-xylose biosynthetic process"/>
    <property type="evidence" value="ECO:0007669"/>
    <property type="project" value="UniProtKB-UniPathway"/>
</dbReference>
<evidence type="ECO:0000256" key="1">
    <source>
        <dbReference type="ARBA" id="ARBA00001911"/>
    </source>
</evidence>
<dbReference type="Gene3D" id="3.40.50.720">
    <property type="entry name" value="NAD(P)-binding Rossmann-like Domain"/>
    <property type="match status" value="1"/>
</dbReference>
<dbReference type="GO" id="GO:0005737">
    <property type="term" value="C:cytoplasm"/>
    <property type="evidence" value="ECO:0007669"/>
    <property type="project" value="TreeGrafter"/>
</dbReference>
<comment type="caution">
    <text evidence="6">The sequence shown here is derived from an EMBL/GenBank/DDBJ whole genome shotgun (WGS) entry which is preliminary data.</text>
</comment>
<reference evidence="6 7" key="1">
    <citation type="journal article" date="2015" name="Nature">
        <title>rRNA introns, odd ribosomes, and small enigmatic genomes across a large radiation of phyla.</title>
        <authorList>
            <person name="Brown C.T."/>
            <person name="Hug L.A."/>
            <person name="Thomas B.C."/>
            <person name="Sharon I."/>
            <person name="Castelle C.J."/>
            <person name="Singh A."/>
            <person name="Wilkins M.J."/>
            <person name="Williams K.H."/>
            <person name="Banfield J.F."/>
        </authorList>
    </citation>
    <scope>NUCLEOTIDE SEQUENCE [LARGE SCALE GENOMIC DNA]</scope>
</reference>
<keyword evidence="4" id="KW-0456">Lyase</keyword>
<evidence type="ECO:0000256" key="4">
    <source>
        <dbReference type="ARBA" id="ARBA00023239"/>
    </source>
</evidence>
<dbReference type="UniPathway" id="UPA00796">
    <property type="reaction ID" value="UER00771"/>
</dbReference>
<organism evidence="6 7">
    <name type="scientific">Candidatus Gottesmanbacteria bacterium GW2011_GWB1_43_11</name>
    <dbReference type="NCBI Taxonomy" id="1618446"/>
    <lineage>
        <taxon>Bacteria</taxon>
        <taxon>Candidatus Gottesmaniibacteriota</taxon>
    </lineage>
</organism>
<dbReference type="Pfam" id="PF01370">
    <property type="entry name" value="Epimerase"/>
    <property type="match status" value="1"/>
</dbReference>
<dbReference type="GO" id="GO:0048040">
    <property type="term" value="F:UDP-glucuronate decarboxylase activity"/>
    <property type="evidence" value="ECO:0007669"/>
    <property type="project" value="UniProtKB-EC"/>
</dbReference>
<sequence>MVTNFIKQILSRTPLTIQGDGSQTRSFCYISDLIEGIMSVFTTPAARGEVINLGNPEEKTILELLNIIKKVSHYWGETVFLPLPEDDPLRRKPDITKAQNLLHWEAKVGLEEGLTKTLEYFKK</sequence>
<gene>
    <name evidence="6" type="ORF">UV61_C0002G0115</name>
</gene>
<comment type="cofactor">
    <cofactor evidence="1">
        <name>NAD(+)</name>
        <dbReference type="ChEBI" id="CHEBI:57540"/>
    </cofactor>
</comment>
<keyword evidence="2" id="KW-0210">Decarboxylase</keyword>
<name>A0A0G1CPB8_9BACT</name>
<proteinExistence type="predicted"/>
<dbReference type="EMBL" id="LCFD01000002">
    <property type="protein sequence ID" value="KKS87394.1"/>
    <property type="molecule type" value="Genomic_DNA"/>
</dbReference>
<evidence type="ECO:0000313" key="6">
    <source>
        <dbReference type="EMBL" id="KKS87394.1"/>
    </source>
</evidence>
<dbReference type="InterPro" id="IPR001509">
    <property type="entry name" value="Epimerase_deHydtase"/>
</dbReference>
<evidence type="ECO:0000313" key="7">
    <source>
        <dbReference type="Proteomes" id="UP000034050"/>
    </source>
</evidence>
<dbReference type="InterPro" id="IPR044516">
    <property type="entry name" value="UXS-like"/>
</dbReference>
<accession>A0A0G1CPB8</accession>
<dbReference type="GO" id="GO:0042732">
    <property type="term" value="P:D-xylose metabolic process"/>
    <property type="evidence" value="ECO:0007669"/>
    <property type="project" value="InterPro"/>
</dbReference>
<dbReference type="PATRIC" id="fig|1618446.3.peg.239"/>
<dbReference type="Proteomes" id="UP000034050">
    <property type="component" value="Unassembled WGS sequence"/>
</dbReference>
<feature type="domain" description="NAD-dependent epimerase/dehydratase" evidence="5">
    <location>
        <begin position="1"/>
        <end position="54"/>
    </location>
</feature>
<keyword evidence="3" id="KW-0520">NAD</keyword>
<protein>
    <submittedName>
        <fullName evidence="6">UDP-or dTTP-glucose 4-epimerase or 4-6-dehydratase</fullName>
    </submittedName>
</protein>
<dbReference type="STRING" id="1618446.UV61_C0002G0115"/>
<dbReference type="SUPFAM" id="SSF51735">
    <property type="entry name" value="NAD(P)-binding Rossmann-fold domains"/>
    <property type="match status" value="1"/>
</dbReference>
<evidence type="ECO:0000256" key="2">
    <source>
        <dbReference type="ARBA" id="ARBA00022793"/>
    </source>
</evidence>
<dbReference type="PANTHER" id="PTHR43078:SF6">
    <property type="entry name" value="UDP-GLUCURONIC ACID DECARBOXYLASE 1"/>
    <property type="match status" value="1"/>
</dbReference>
<evidence type="ECO:0000256" key="3">
    <source>
        <dbReference type="ARBA" id="ARBA00023027"/>
    </source>
</evidence>
<dbReference type="PANTHER" id="PTHR43078">
    <property type="entry name" value="UDP-GLUCURONIC ACID DECARBOXYLASE-RELATED"/>
    <property type="match status" value="1"/>
</dbReference>
<dbReference type="InterPro" id="IPR036291">
    <property type="entry name" value="NAD(P)-bd_dom_sf"/>
</dbReference>